<feature type="signal peptide" evidence="4">
    <location>
        <begin position="1"/>
        <end position="22"/>
    </location>
</feature>
<evidence type="ECO:0000256" key="1">
    <source>
        <dbReference type="ARBA" id="ARBA00023157"/>
    </source>
</evidence>
<evidence type="ECO:0000256" key="2">
    <source>
        <dbReference type="PROSITE-ProRule" id="PRU00124"/>
    </source>
</evidence>
<feature type="region of interest" description="Disordered" evidence="3">
    <location>
        <begin position="372"/>
        <end position="394"/>
    </location>
</feature>
<proteinExistence type="predicted"/>
<dbReference type="SUPFAM" id="SSF57424">
    <property type="entry name" value="LDL receptor-like module"/>
    <property type="match status" value="1"/>
</dbReference>
<dbReference type="OrthoDB" id="9028608at2759"/>
<keyword evidence="7" id="KW-1185">Reference proteome</keyword>
<dbReference type="SUPFAM" id="SSF50494">
    <property type="entry name" value="Trypsin-like serine proteases"/>
    <property type="match status" value="1"/>
</dbReference>
<evidence type="ECO:0000259" key="5">
    <source>
        <dbReference type="PROSITE" id="PS50240"/>
    </source>
</evidence>
<dbReference type="EMBL" id="LNIX01000001">
    <property type="protein sequence ID" value="OXA61645.1"/>
    <property type="molecule type" value="Genomic_DNA"/>
</dbReference>
<dbReference type="FunFam" id="2.40.10.10:FF:000068">
    <property type="entry name" value="transmembrane protease serine 2"/>
    <property type="match status" value="1"/>
</dbReference>
<dbReference type="CDD" id="cd00190">
    <property type="entry name" value="Tryp_SPc"/>
    <property type="match status" value="1"/>
</dbReference>
<dbReference type="InterPro" id="IPR001254">
    <property type="entry name" value="Trypsin_dom"/>
</dbReference>
<dbReference type="InterPro" id="IPR036055">
    <property type="entry name" value="LDL_receptor-like_sf"/>
</dbReference>
<dbReference type="SMART" id="SM00020">
    <property type="entry name" value="Tryp_SPc"/>
    <property type="match status" value="1"/>
</dbReference>
<sequence length="467" mass="52082">MENFKFFHSFIIILVATLCTQGKRVPRVANGFSHYAPHQVSLVDNEANAHFCGGSILNSLTIVTAAHCLYRRNRGNELPSLNIPRMPREIRIVAGEYSLELRDVTEQIRQVKLLRVYGGYDENTLQNDIALIQLTAPLRINRFVHPIRLPSRNRQFKGNVTVFGWGSNRSRQFFLEGNSIAVTPDTLQSGVMSIITSSECRRGLAYWSGFNEQVMFCARSTKTMICEGDSGSGAVCHYCGPSMQAYSDIGASSQHACVDVLCGINSAGKDATDCLVDEDGDLFKPPPPGVFTKVSVFPTWINSVLRTEFKVNGSFLCDDLQYIAQGKECDGSIDCSDGSDEHNCTLDIAEMTYSPYKWDEAKPVPIVQHEIVQTSRNETNSTGTSETVDPESDDDNYWNELNKELTDPINNTSTQRGNKEYIVTSTARNYASEPVTIQHFTPIENTTEIEDMTTEPVVIQHFEQHGN</sequence>
<dbReference type="GO" id="GO:0004252">
    <property type="term" value="F:serine-type endopeptidase activity"/>
    <property type="evidence" value="ECO:0007669"/>
    <property type="project" value="InterPro"/>
</dbReference>
<feature type="compositionally biased region" description="Polar residues" evidence="3">
    <location>
        <begin position="372"/>
        <end position="387"/>
    </location>
</feature>
<dbReference type="PRINTS" id="PR00722">
    <property type="entry name" value="CHYMOTRYPSIN"/>
</dbReference>
<dbReference type="PANTHER" id="PTHR24252:SF7">
    <property type="entry name" value="HYALIN"/>
    <property type="match status" value="1"/>
</dbReference>
<dbReference type="Pfam" id="PF00089">
    <property type="entry name" value="Trypsin"/>
    <property type="match status" value="1"/>
</dbReference>
<reference evidence="6 7" key="1">
    <citation type="submission" date="2015-12" db="EMBL/GenBank/DDBJ databases">
        <title>The genome of Folsomia candida.</title>
        <authorList>
            <person name="Faddeeva A."/>
            <person name="Derks M.F."/>
            <person name="Anvar Y."/>
            <person name="Smit S."/>
            <person name="Van Straalen N."/>
            <person name="Roelofs D."/>
        </authorList>
    </citation>
    <scope>NUCLEOTIDE SEQUENCE [LARGE SCALE GENOMIC DNA]</scope>
    <source>
        <strain evidence="6 7">VU population</strain>
        <tissue evidence="6">Whole body</tissue>
    </source>
</reference>
<evidence type="ECO:0000313" key="6">
    <source>
        <dbReference type="EMBL" id="OXA61645.1"/>
    </source>
</evidence>
<feature type="disulfide bond" evidence="2">
    <location>
        <begin position="317"/>
        <end position="335"/>
    </location>
</feature>
<dbReference type="STRING" id="158441.A0A226EVJ2"/>
<accession>A0A226EVJ2</accession>
<dbReference type="PROSITE" id="PS00134">
    <property type="entry name" value="TRYPSIN_HIS"/>
    <property type="match status" value="1"/>
</dbReference>
<gene>
    <name evidence="6" type="ORF">Fcan01_00729</name>
</gene>
<evidence type="ECO:0000313" key="7">
    <source>
        <dbReference type="Proteomes" id="UP000198287"/>
    </source>
</evidence>
<comment type="caution">
    <text evidence="6">The sequence shown here is derived from an EMBL/GenBank/DDBJ whole genome shotgun (WGS) entry which is preliminary data.</text>
</comment>
<feature type="chain" id="PRO_5012511104" evidence="4">
    <location>
        <begin position="23"/>
        <end position="467"/>
    </location>
</feature>
<dbReference type="Pfam" id="PF00057">
    <property type="entry name" value="Ldl_recept_a"/>
    <property type="match status" value="1"/>
</dbReference>
<dbReference type="InterPro" id="IPR043504">
    <property type="entry name" value="Peptidase_S1_PA_chymotrypsin"/>
</dbReference>
<keyword evidence="4" id="KW-0732">Signal</keyword>
<dbReference type="PROSITE" id="PS50068">
    <property type="entry name" value="LDLRA_2"/>
    <property type="match status" value="1"/>
</dbReference>
<feature type="disulfide bond" evidence="2">
    <location>
        <begin position="329"/>
        <end position="344"/>
    </location>
</feature>
<dbReference type="PROSITE" id="PS50240">
    <property type="entry name" value="TRYPSIN_DOM"/>
    <property type="match status" value="1"/>
</dbReference>
<name>A0A226EVJ2_FOLCA</name>
<protein>
    <submittedName>
        <fullName evidence="6">Trypsin-1</fullName>
    </submittedName>
</protein>
<dbReference type="Gene3D" id="2.40.10.10">
    <property type="entry name" value="Trypsin-like serine proteases"/>
    <property type="match status" value="1"/>
</dbReference>
<keyword evidence="1 2" id="KW-1015">Disulfide bond</keyword>
<dbReference type="InterPro" id="IPR001314">
    <property type="entry name" value="Peptidase_S1A"/>
</dbReference>
<evidence type="ECO:0000256" key="4">
    <source>
        <dbReference type="SAM" id="SignalP"/>
    </source>
</evidence>
<dbReference type="InterPro" id="IPR018114">
    <property type="entry name" value="TRYPSIN_HIS"/>
</dbReference>
<dbReference type="Proteomes" id="UP000198287">
    <property type="component" value="Unassembled WGS sequence"/>
</dbReference>
<dbReference type="CDD" id="cd00112">
    <property type="entry name" value="LDLa"/>
    <property type="match status" value="1"/>
</dbReference>
<evidence type="ECO:0000256" key="3">
    <source>
        <dbReference type="SAM" id="MobiDB-lite"/>
    </source>
</evidence>
<dbReference type="PANTHER" id="PTHR24252">
    <property type="entry name" value="ACROSIN-RELATED"/>
    <property type="match status" value="1"/>
</dbReference>
<dbReference type="GO" id="GO:0006508">
    <property type="term" value="P:proteolysis"/>
    <property type="evidence" value="ECO:0007669"/>
    <property type="project" value="InterPro"/>
</dbReference>
<comment type="caution">
    <text evidence="2">Lacks conserved residue(s) required for the propagation of feature annotation.</text>
</comment>
<dbReference type="AlphaFoldDB" id="A0A226EVJ2"/>
<dbReference type="InterPro" id="IPR009003">
    <property type="entry name" value="Peptidase_S1_PA"/>
</dbReference>
<feature type="domain" description="Peptidase S1" evidence="5">
    <location>
        <begin position="28"/>
        <end position="306"/>
    </location>
</feature>
<dbReference type="InterPro" id="IPR002172">
    <property type="entry name" value="LDrepeatLR_classA_rpt"/>
</dbReference>
<organism evidence="6 7">
    <name type="scientific">Folsomia candida</name>
    <name type="common">Springtail</name>
    <dbReference type="NCBI Taxonomy" id="158441"/>
    <lineage>
        <taxon>Eukaryota</taxon>
        <taxon>Metazoa</taxon>
        <taxon>Ecdysozoa</taxon>
        <taxon>Arthropoda</taxon>
        <taxon>Hexapoda</taxon>
        <taxon>Collembola</taxon>
        <taxon>Entomobryomorpha</taxon>
        <taxon>Isotomoidea</taxon>
        <taxon>Isotomidae</taxon>
        <taxon>Proisotominae</taxon>
        <taxon>Folsomia</taxon>
    </lineage>
</organism>
<dbReference type="Gene3D" id="4.10.400.10">
    <property type="entry name" value="Low-density Lipoprotein Receptor"/>
    <property type="match status" value="1"/>
</dbReference>
<dbReference type="SMART" id="SM00192">
    <property type="entry name" value="LDLa"/>
    <property type="match status" value="1"/>
</dbReference>